<dbReference type="Proteomes" id="UP000198935">
    <property type="component" value="Unassembled WGS sequence"/>
</dbReference>
<accession>A0A1H3GXE8</accession>
<protein>
    <submittedName>
        <fullName evidence="4">Nucleoside-diphosphate-sugar epimerase</fullName>
    </submittedName>
</protein>
<evidence type="ECO:0000313" key="4">
    <source>
        <dbReference type="EMBL" id="SDY08003.1"/>
    </source>
</evidence>
<dbReference type="SUPFAM" id="SSF51735">
    <property type="entry name" value="NAD(P)-binding Rossmann-fold domains"/>
    <property type="match status" value="1"/>
</dbReference>
<dbReference type="Pfam" id="PF01370">
    <property type="entry name" value="Epimerase"/>
    <property type="match status" value="1"/>
</dbReference>
<evidence type="ECO:0000256" key="2">
    <source>
        <dbReference type="SAM" id="Phobius"/>
    </source>
</evidence>
<evidence type="ECO:0000256" key="1">
    <source>
        <dbReference type="ARBA" id="ARBA00007637"/>
    </source>
</evidence>
<dbReference type="STRING" id="1503961.SAMN05421736_101314"/>
<organism evidence="4 5">
    <name type="scientific">Evansella caseinilytica</name>
    <dbReference type="NCBI Taxonomy" id="1503961"/>
    <lineage>
        <taxon>Bacteria</taxon>
        <taxon>Bacillati</taxon>
        <taxon>Bacillota</taxon>
        <taxon>Bacilli</taxon>
        <taxon>Bacillales</taxon>
        <taxon>Bacillaceae</taxon>
        <taxon>Evansella</taxon>
    </lineage>
</organism>
<evidence type="ECO:0000259" key="3">
    <source>
        <dbReference type="Pfam" id="PF01370"/>
    </source>
</evidence>
<gene>
    <name evidence="4" type="ORF">SAMN05421736_101314</name>
</gene>
<dbReference type="Gene3D" id="3.40.50.720">
    <property type="entry name" value="NAD(P)-binding Rossmann-like Domain"/>
    <property type="match status" value="1"/>
</dbReference>
<dbReference type="InterPro" id="IPR036291">
    <property type="entry name" value="NAD(P)-bd_dom_sf"/>
</dbReference>
<evidence type="ECO:0000313" key="5">
    <source>
        <dbReference type="Proteomes" id="UP000198935"/>
    </source>
</evidence>
<proteinExistence type="inferred from homology"/>
<dbReference type="EMBL" id="FNPI01000001">
    <property type="protein sequence ID" value="SDY08003.1"/>
    <property type="molecule type" value="Genomic_DNA"/>
</dbReference>
<name>A0A1H3GXE8_9BACI</name>
<feature type="transmembrane region" description="Helical" evidence="2">
    <location>
        <begin position="20"/>
        <end position="41"/>
    </location>
</feature>
<keyword evidence="2" id="KW-0472">Membrane</keyword>
<dbReference type="InterPro" id="IPR001509">
    <property type="entry name" value="Epimerase_deHydtase"/>
</dbReference>
<keyword evidence="2" id="KW-0812">Transmembrane</keyword>
<dbReference type="AlphaFoldDB" id="A0A1H3GXE8"/>
<comment type="similarity">
    <text evidence="1">Belongs to the NAD(P)-dependent epimerase/dehydratase family.</text>
</comment>
<dbReference type="PANTHER" id="PTHR43000">
    <property type="entry name" value="DTDP-D-GLUCOSE 4,6-DEHYDRATASE-RELATED"/>
    <property type="match status" value="1"/>
</dbReference>
<feature type="domain" description="NAD-dependent epimerase/dehydratase" evidence="3">
    <location>
        <begin position="32"/>
        <end position="271"/>
    </location>
</feature>
<sequence length="347" mass="38850">MEEADNDVQSVLIINSANSILFLLGCGGTMNILVTGAAGFIGSHLCEKLLQERENICIGIDGFVDPSLLQVKQRNIAQLLHHPRFQFVNDNLLTLDWGKWLEDVDVIYHLAGMPGVRTSWGKDFELYTLHNIMVTQRLLEACKRRSLKKFIYVSTSSVYGEKAGKVSESSPPAPLSPYGVTKLTGEYLCKVYAATDDLPVTILRYFTVYGPRQRGDMAFHRFIHCILTNKPIPVYGDGLQTRDFTYISDCVTGTAAVLHADNVRGETINIGGKERKSILEVIGILEEIIGKKANILFLEKNRGEPRHTWAEISKAEKLLQYRPTVPLEDGLRNEFNDLSSLYLGGER</sequence>
<reference evidence="5" key="1">
    <citation type="submission" date="2016-10" db="EMBL/GenBank/DDBJ databases">
        <authorList>
            <person name="Varghese N."/>
            <person name="Submissions S."/>
        </authorList>
    </citation>
    <scope>NUCLEOTIDE SEQUENCE [LARGE SCALE GENOMIC DNA]</scope>
    <source>
        <strain evidence="5">SP</strain>
    </source>
</reference>
<keyword evidence="2" id="KW-1133">Transmembrane helix</keyword>
<keyword evidence="5" id="KW-1185">Reference proteome</keyword>